<dbReference type="InterPro" id="IPR011990">
    <property type="entry name" value="TPR-like_helical_dom_sf"/>
</dbReference>
<dbReference type="Gene3D" id="3.30.40.10">
    <property type="entry name" value="Zinc/RING finger domain, C3HC4 (zinc finger)"/>
    <property type="match status" value="1"/>
</dbReference>
<dbReference type="SMART" id="SM00184">
    <property type="entry name" value="RING"/>
    <property type="match status" value="1"/>
</dbReference>
<protein>
    <submittedName>
        <fullName evidence="8">Uncharacterized protein</fullName>
    </submittedName>
</protein>
<dbReference type="Proteomes" id="UP000823749">
    <property type="component" value="Chromosome 8"/>
</dbReference>
<organism evidence="8 9">
    <name type="scientific">Rhododendron griersonianum</name>
    <dbReference type="NCBI Taxonomy" id="479676"/>
    <lineage>
        <taxon>Eukaryota</taxon>
        <taxon>Viridiplantae</taxon>
        <taxon>Streptophyta</taxon>
        <taxon>Embryophyta</taxon>
        <taxon>Tracheophyta</taxon>
        <taxon>Spermatophyta</taxon>
        <taxon>Magnoliopsida</taxon>
        <taxon>eudicotyledons</taxon>
        <taxon>Gunneridae</taxon>
        <taxon>Pentapetalae</taxon>
        <taxon>asterids</taxon>
        <taxon>Ericales</taxon>
        <taxon>Ericaceae</taxon>
        <taxon>Ericoideae</taxon>
        <taxon>Rhodoreae</taxon>
        <taxon>Rhododendron</taxon>
    </lineage>
</organism>
<dbReference type="SUPFAM" id="SSF57850">
    <property type="entry name" value="RING/U-box"/>
    <property type="match status" value="1"/>
</dbReference>
<dbReference type="AlphaFoldDB" id="A0AAV6J6D7"/>
<evidence type="ECO:0000259" key="7">
    <source>
        <dbReference type="PROSITE" id="PS51787"/>
    </source>
</evidence>
<dbReference type="PANTHER" id="PTHR23327">
    <property type="entry name" value="RING FINGER PROTEIN 127"/>
    <property type="match status" value="1"/>
</dbReference>
<dbReference type="GO" id="GO:0005737">
    <property type="term" value="C:cytoplasm"/>
    <property type="evidence" value="ECO:0007669"/>
    <property type="project" value="UniProtKB-ARBA"/>
</dbReference>
<evidence type="ECO:0000256" key="1">
    <source>
        <dbReference type="ARBA" id="ARBA00022723"/>
    </source>
</evidence>
<dbReference type="Gene3D" id="2.60.120.430">
    <property type="entry name" value="Galactose-binding lectin"/>
    <property type="match status" value="2"/>
</dbReference>
<dbReference type="InterPro" id="IPR013083">
    <property type="entry name" value="Znf_RING/FYVE/PHD"/>
</dbReference>
<keyword evidence="3" id="KW-0862">Zinc</keyword>
<dbReference type="EMBL" id="JACTNZ010000008">
    <property type="protein sequence ID" value="KAG5536561.1"/>
    <property type="molecule type" value="Genomic_DNA"/>
</dbReference>
<dbReference type="SMART" id="SM00028">
    <property type="entry name" value="TPR"/>
    <property type="match status" value="2"/>
</dbReference>
<evidence type="ECO:0000256" key="3">
    <source>
        <dbReference type="ARBA" id="ARBA00022833"/>
    </source>
</evidence>
<keyword evidence="5" id="KW-0802">TPR repeat</keyword>
<proteinExistence type="predicted"/>
<dbReference type="PROSITE" id="PS50089">
    <property type="entry name" value="ZF_RING_2"/>
    <property type="match status" value="1"/>
</dbReference>
<evidence type="ECO:0000313" key="8">
    <source>
        <dbReference type="EMBL" id="KAG5536561.1"/>
    </source>
</evidence>
<feature type="domain" description="RING-type" evidence="6">
    <location>
        <begin position="154"/>
        <end position="192"/>
    </location>
</feature>
<evidence type="ECO:0000313" key="9">
    <source>
        <dbReference type="Proteomes" id="UP000823749"/>
    </source>
</evidence>
<dbReference type="Gene3D" id="1.25.40.10">
    <property type="entry name" value="Tetratricopeptide repeat domain"/>
    <property type="match status" value="1"/>
</dbReference>
<dbReference type="Pfam" id="PF02190">
    <property type="entry name" value="LON_substr_bdg"/>
    <property type="match status" value="1"/>
</dbReference>
<name>A0AAV6J6D7_9ERIC</name>
<dbReference type="InterPro" id="IPR046336">
    <property type="entry name" value="Lon_prtase_N_sf"/>
</dbReference>
<dbReference type="PROSITE" id="PS00518">
    <property type="entry name" value="ZF_RING_1"/>
    <property type="match status" value="1"/>
</dbReference>
<dbReference type="SUPFAM" id="SSF88697">
    <property type="entry name" value="PUA domain-like"/>
    <property type="match status" value="1"/>
</dbReference>
<keyword evidence="9" id="KW-1185">Reference proteome</keyword>
<evidence type="ECO:0000256" key="2">
    <source>
        <dbReference type="ARBA" id="ARBA00022771"/>
    </source>
</evidence>
<dbReference type="PROSITE" id="PS50005">
    <property type="entry name" value="TPR"/>
    <property type="match status" value="1"/>
</dbReference>
<dbReference type="SUPFAM" id="SSF48452">
    <property type="entry name" value="TPR-like"/>
    <property type="match status" value="1"/>
</dbReference>
<dbReference type="GO" id="GO:0016020">
    <property type="term" value="C:membrane"/>
    <property type="evidence" value="ECO:0007669"/>
    <property type="project" value="UniProtKB-SubCell"/>
</dbReference>
<accession>A0AAV6J6D7</accession>
<dbReference type="SMART" id="SM00464">
    <property type="entry name" value="LON"/>
    <property type="match status" value="1"/>
</dbReference>
<feature type="domain" description="Lon N-terminal" evidence="7">
    <location>
        <begin position="235"/>
        <end position="440"/>
    </location>
</feature>
<evidence type="ECO:0000259" key="6">
    <source>
        <dbReference type="PROSITE" id="PS50089"/>
    </source>
</evidence>
<reference evidence="8" key="1">
    <citation type="submission" date="2020-08" db="EMBL/GenBank/DDBJ databases">
        <title>Plant Genome Project.</title>
        <authorList>
            <person name="Zhang R.-G."/>
        </authorList>
    </citation>
    <scope>NUCLEOTIDE SEQUENCE</scope>
    <source>
        <strain evidence="8">WSP0</strain>
        <tissue evidence="8">Leaf</tissue>
    </source>
</reference>
<dbReference type="InterPro" id="IPR017907">
    <property type="entry name" value="Znf_RING_CS"/>
</dbReference>
<dbReference type="InterPro" id="IPR003111">
    <property type="entry name" value="Lon_prtase_N"/>
</dbReference>
<dbReference type="InterPro" id="IPR001841">
    <property type="entry name" value="Znf_RING"/>
</dbReference>
<keyword evidence="2 4" id="KW-0863">Zinc-finger</keyword>
<gene>
    <name evidence="8" type="ORF">RHGRI_024098</name>
</gene>
<dbReference type="GO" id="GO:0061630">
    <property type="term" value="F:ubiquitin protein ligase activity"/>
    <property type="evidence" value="ECO:0007669"/>
    <property type="project" value="TreeGrafter"/>
</dbReference>
<dbReference type="InterPro" id="IPR015947">
    <property type="entry name" value="PUA-like_sf"/>
</dbReference>
<feature type="repeat" description="TPR" evidence="5">
    <location>
        <begin position="10"/>
        <end position="43"/>
    </location>
</feature>
<sequence length="652" mass="74866">MMSVERLFHVSDLMQMGNQAFRDNRFEEAINYYSRANTIKPGNSVILSNRCGAYLRPPSASEHKPLSGLDPTTHAELALKDAEKVVSIRTDSVKSYILKANALILLERYELAREVILLGLQIDPMSYPLSVLERTIASTIGRRSQPERTDDFDCTLCLKLLYEPITTPCGHSFCRSCLFQSMDRGNRCPLCRTVLFISPRTCAISVTLNNIIQKNFPEEYAERKLEHFSLTNYGADLLPLFVMDVILPCQKFHLNIFEPRYRLMVRRIMEGNRRMGMVITDSATGSIADVACEVEITECEPLPDGRFFLELESRRRFRIIRNWDQDGYRVAEVEWQQDTYPSEGTRDRSDLQELTNNAAVFALEWMRRAREAAQQRRDRFKSLELDKAESMMPTTRDPERYSFWLATLTSRRPPERLQLLRMRDTKEVSISILYSRIFQHESTYEFPIFKPGRHWLRLYFHPLPNQKYNLLTAVFSVTADTTVVLNQFSVENNTTMVFKEYLINISSNGLFLKFSPIGNSFAFINAIELISAPDGLIPDSSNALEVSYRLNVGGPIITPQNDTLWRTWLPDTQFMEFPEGAKDVYGAPNIIKYSAGGEATPFIAPNWVYATAEEMADPGVADANFNLTWVFPVDPSFSYLIRMHFCDIVNIP</sequence>
<evidence type="ECO:0000256" key="5">
    <source>
        <dbReference type="PROSITE-ProRule" id="PRU00339"/>
    </source>
</evidence>
<dbReference type="GO" id="GO:0008270">
    <property type="term" value="F:zinc ion binding"/>
    <property type="evidence" value="ECO:0007669"/>
    <property type="project" value="UniProtKB-KW"/>
</dbReference>
<comment type="caution">
    <text evidence="8">The sequence shown here is derived from an EMBL/GenBank/DDBJ whole genome shotgun (WGS) entry which is preliminary data.</text>
</comment>
<dbReference type="Pfam" id="PF13923">
    <property type="entry name" value="zf-C3HC4_2"/>
    <property type="match status" value="1"/>
</dbReference>
<dbReference type="InterPro" id="IPR019734">
    <property type="entry name" value="TPR_rpt"/>
</dbReference>
<keyword evidence="1" id="KW-0479">Metal-binding</keyword>
<evidence type="ECO:0000256" key="4">
    <source>
        <dbReference type="PROSITE-ProRule" id="PRU00175"/>
    </source>
</evidence>
<dbReference type="CDD" id="cd16514">
    <property type="entry name" value="RING-HC_LONFs_rpt2"/>
    <property type="match status" value="1"/>
</dbReference>
<dbReference type="PANTHER" id="PTHR23327:SF42">
    <property type="entry name" value="LON PEPTIDASE N-TERMINAL DOMAIN AND RING FINGER PROTEIN C14F5.10C"/>
    <property type="match status" value="1"/>
</dbReference>
<dbReference type="Gene3D" id="2.30.130.40">
    <property type="entry name" value="LON domain-like"/>
    <property type="match status" value="1"/>
</dbReference>
<dbReference type="PROSITE" id="PS51787">
    <property type="entry name" value="LON_N"/>
    <property type="match status" value="1"/>
</dbReference>